<reference evidence="4 5" key="1">
    <citation type="submission" date="2018-06" db="EMBL/GenBank/DDBJ databases">
        <authorList>
            <consortium name="Pathogen Informatics"/>
            <person name="Doyle S."/>
        </authorList>
    </citation>
    <scope>NUCLEOTIDE SEQUENCE [LARGE SCALE GENOMIC DNA]</scope>
    <source>
        <strain evidence="4 5">NCTC11532</strain>
    </source>
</reference>
<keyword evidence="5" id="KW-1185">Reference proteome</keyword>
<dbReference type="InterPro" id="IPR022712">
    <property type="entry name" value="Beta_Casp"/>
</dbReference>
<dbReference type="Pfam" id="PF07521">
    <property type="entry name" value="RMMBL"/>
    <property type="match status" value="1"/>
</dbReference>
<dbReference type="Pfam" id="PF16661">
    <property type="entry name" value="Lactamase_B_6"/>
    <property type="match status" value="1"/>
</dbReference>
<dbReference type="AlphaFoldDB" id="A0A378LQP3"/>
<dbReference type="InterPro" id="IPR001279">
    <property type="entry name" value="Metallo-B-lactamas"/>
</dbReference>
<dbReference type="Pfam" id="PF10996">
    <property type="entry name" value="Beta-Casp"/>
    <property type="match status" value="1"/>
</dbReference>
<dbReference type="GO" id="GO:0004521">
    <property type="term" value="F:RNA endonuclease activity"/>
    <property type="evidence" value="ECO:0007669"/>
    <property type="project" value="TreeGrafter"/>
</dbReference>
<dbReference type="Gene3D" id="3.60.15.10">
    <property type="entry name" value="Ribonuclease Z/Hydroxyacylglutathione hydrolase-like"/>
    <property type="match status" value="1"/>
</dbReference>
<evidence type="ECO:0000313" key="5">
    <source>
        <dbReference type="Proteomes" id="UP000255297"/>
    </source>
</evidence>
<dbReference type="CDD" id="cd16295">
    <property type="entry name" value="TTHA0252-CPSF-like_MBL-fold"/>
    <property type="match status" value="1"/>
</dbReference>
<feature type="domain" description="Metallo-beta-lactamase" evidence="2">
    <location>
        <begin position="13"/>
        <end position="241"/>
    </location>
</feature>
<dbReference type="Gene3D" id="3.40.50.10890">
    <property type="match status" value="1"/>
</dbReference>
<dbReference type="EC" id="3.1.-.-" evidence="4"/>
<dbReference type="Proteomes" id="UP000255297">
    <property type="component" value="Unassembled WGS sequence"/>
</dbReference>
<dbReference type="SUPFAM" id="SSF56281">
    <property type="entry name" value="Metallo-hydrolase/oxidoreductase"/>
    <property type="match status" value="1"/>
</dbReference>
<dbReference type="PANTHER" id="PTHR11203">
    <property type="entry name" value="CLEAVAGE AND POLYADENYLATION SPECIFICITY FACTOR FAMILY MEMBER"/>
    <property type="match status" value="1"/>
</dbReference>
<dbReference type="OrthoDB" id="9803916at2"/>
<dbReference type="InterPro" id="IPR050698">
    <property type="entry name" value="MBL"/>
</dbReference>
<sequence>MQITFLGATRTVTGSKYLLSFKEKNILIDCGLFQGPSELCEKNWQPLPFKPSTLDAVILTHAHIDHRGYLPLLVKNGFSNPIFCTYGTKDLCSLLLPDSAHLQEEDAKHANEHRHSYPSFSPLYHVSDAENALKLMQPQPYSKIINLGTKLRAQLIPAGHIIGSSLIKLQYHNQSILFTGDLGRLNDPVMKKPNKINKIDYLVIESTYGDRLHEQEPSKLTLKNIINKTIQRGGSVIIPAFAVGRSQTLLHCLSELKKEKSIPDIPIYLDSPMAINATHILFQHMDELRLSKDLCRELFDVAIYVRDVKESIQLDRNKEPKIILSASGMVSGGRILFHVKEYAPDPCNTILFTGFQSAETLGAEILSGKKFVEIHGSLVPINAHVESIGSISAHADYSEILTWLNEFQEPPRKTFITHGELNASFSLKNKIETQLG</sequence>
<dbReference type="SMART" id="SM01027">
    <property type="entry name" value="Beta-Casp"/>
    <property type="match status" value="1"/>
</dbReference>
<dbReference type="EMBL" id="UGPB01000001">
    <property type="protein sequence ID" value="STY29246.1"/>
    <property type="molecule type" value="Genomic_DNA"/>
</dbReference>
<organism evidence="4 5">
    <name type="scientific">Legionella wadsworthii</name>
    <dbReference type="NCBI Taxonomy" id="28088"/>
    <lineage>
        <taxon>Bacteria</taxon>
        <taxon>Pseudomonadati</taxon>
        <taxon>Pseudomonadota</taxon>
        <taxon>Gammaproteobacteria</taxon>
        <taxon>Legionellales</taxon>
        <taxon>Legionellaceae</taxon>
        <taxon>Legionella</taxon>
    </lineage>
</organism>
<dbReference type="SMART" id="SM00849">
    <property type="entry name" value="Lactamase_B"/>
    <property type="match status" value="1"/>
</dbReference>
<protein>
    <submittedName>
        <fullName evidence="4">Metallo-beta-lactamase family protein, RNA-specific</fullName>
        <ecNumber evidence="4">3.1.-.-</ecNumber>
    </submittedName>
</protein>
<accession>A0A378LQP3</accession>
<gene>
    <name evidence="4" type="ORF">NCTC11532_01431</name>
</gene>
<keyword evidence="1 4" id="KW-0378">Hydrolase</keyword>
<evidence type="ECO:0000259" key="3">
    <source>
        <dbReference type="SMART" id="SM01027"/>
    </source>
</evidence>
<dbReference type="RefSeq" id="WP_035899104.1">
    <property type="nucleotide sequence ID" value="NZ_CAAAIS010000003.1"/>
</dbReference>
<feature type="domain" description="Beta-Casp" evidence="3">
    <location>
        <begin position="246"/>
        <end position="365"/>
    </location>
</feature>
<evidence type="ECO:0000313" key="4">
    <source>
        <dbReference type="EMBL" id="STY29246.1"/>
    </source>
</evidence>
<evidence type="ECO:0000256" key="1">
    <source>
        <dbReference type="ARBA" id="ARBA00022801"/>
    </source>
</evidence>
<name>A0A378LQP3_9GAMM</name>
<evidence type="ECO:0000259" key="2">
    <source>
        <dbReference type="SMART" id="SM00849"/>
    </source>
</evidence>
<dbReference type="InterPro" id="IPR036866">
    <property type="entry name" value="RibonucZ/Hydroxyglut_hydro"/>
</dbReference>
<dbReference type="PANTHER" id="PTHR11203:SF37">
    <property type="entry name" value="INTEGRATOR COMPLEX SUBUNIT 11"/>
    <property type="match status" value="1"/>
</dbReference>
<dbReference type="STRING" id="1122170.GCA_000701265_01055"/>
<dbReference type="InterPro" id="IPR011108">
    <property type="entry name" value="RMMBL"/>
</dbReference>
<dbReference type="GO" id="GO:0016787">
    <property type="term" value="F:hydrolase activity"/>
    <property type="evidence" value="ECO:0007669"/>
    <property type="project" value="UniProtKB-KW"/>
</dbReference>
<proteinExistence type="predicted"/>